<dbReference type="Proteomes" id="UP000002084">
    <property type="component" value="Chromosome"/>
</dbReference>
<sequence>MKTQGPLHFPHLVTLLIGKHTVNIINHAVARHKFCEVIAIMPSNTNPQIPP</sequence>
<organism evidence="1 2">
    <name type="scientific">Salmonella arizonae (strain ATCC BAA-731 / CDC346-86 / RSK2980)</name>
    <dbReference type="NCBI Taxonomy" id="41514"/>
    <lineage>
        <taxon>Bacteria</taxon>
        <taxon>Pseudomonadati</taxon>
        <taxon>Pseudomonadota</taxon>
        <taxon>Gammaproteobacteria</taxon>
        <taxon>Enterobacterales</taxon>
        <taxon>Enterobacteriaceae</taxon>
        <taxon>Salmonella</taxon>
    </lineage>
</organism>
<accession>A9MKQ2</accession>
<keyword evidence="2" id="KW-1185">Reference proteome</keyword>
<dbReference type="HOGENOM" id="CLU_3103534_0_0_6"/>
<gene>
    <name evidence="1" type="ordered locus">SARI_03927</name>
</gene>
<evidence type="ECO:0000313" key="1">
    <source>
        <dbReference type="EMBL" id="ABX23721.1"/>
    </source>
</evidence>
<dbReference type="EMBL" id="CP000880">
    <property type="protein sequence ID" value="ABX23721.1"/>
    <property type="molecule type" value="Genomic_DNA"/>
</dbReference>
<evidence type="ECO:0000313" key="2">
    <source>
        <dbReference type="Proteomes" id="UP000002084"/>
    </source>
</evidence>
<name>A9MKQ2_SALAR</name>
<protein>
    <submittedName>
        <fullName evidence="1">Uncharacterized protein</fullName>
    </submittedName>
</protein>
<proteinExistence type="predicted"/>
<dbReference type="AlphaFoldDB" id="A9MKQ2"/>
<dbReference type="STRING" id="41514.SARI_03927"/>
<reference evidence="1 2" key="1">
    <citation type="submission" date="2007-11" db="EMBL/GenBank/DDBJ databases">
        <authorList>
            <consortium name="The Salmonella enterica serovar Arizonae Genome Sequencing Project"/>
            <person name="McClelland M."/>
            <person name="Sanderson E.K."/>
            <person name="Porwollik S."/>
            <person name="Spieth J."/>
            <person name="Clifton W.S."/>
            <person name="Fulton R."/>
            <person name="Chunyan W."/>
            <person name="Wollam A."/>
            <person name="Shah N."/>
            <person name="Pepin K."/>
            <person name="Bhonagiri V."/>
            <person name="Nash W."/>
            <person name="Johnson M."/>
            <person name="Thiruvilangam P."/>
            <person name="Wilson R."/>
        </authorList>
    </citation>
    <scope>NUCLEOTIDE SEQUENCE [LARGE SCALE GENOMIC DNA]</scope>
    <source>
        <strain evidence="2">ATCC BAA-731 / CDC346-86 / RSK2980</strain>
    </source>
</reference>
<dbReference type="KEGG" id="ses:SARI_03927"/>